<dbReference type="Proteomes" id="UP001597526">
    <property type="component" value="Unassembled WGS sequence"/>
</dbReference>
<evidence type="ECO:0000259" key="4">
    <source>
        <dbReference type="PROSITE" id="PS52004"/>
    </source>
</evidence>
<dbReference type="PROSITE" id="PS52004">
    <property type="entry name" value="KS3_2"/>
    <property type="match status" value="1"/>
</dbReference>
<dbReference type="RefSeq" id="WP_377767629.1">
    <property type="nucleotide sequence ID" value="NZ_JBHULB010000030.1"/>
</dbReference>
<dbReference type="PANTHER" id="PTHR43775">
    <property type="entry name" value="FATTY ACID SYNTHASE"/>
    <property type="match status" value="1"/>
</dbReference>
<dbReference type="CDD" id="cd00833">
    <property type="entry name" value="PKS"/>
    <property type="match status" value="1"/>
</dbReference>
<sequence>SYGESFLDTEKQKAVISESKDIAVIGMAGRFPGAKNVSEYWEIIKNSLEGITEFSESELLDNGVSKEELSSEHYVRRKGIVNGVEEFDAETFGYNAHEAELMDPQMRIFHECTWEALEDSGYNPQTYNGDIGLYAGGSKNSYWEFMSMAKVSSNPAELFEAATLIDKDHICSKVSYNLNLQGPSMSVQTGCSTSLVALHQACQGIQNGECQMAIAGGVSVSTPQKSGYLYQQGMISSSDGHCRAFDHKASGTLFSDGAGAVVLKSLEQALEDGDHVYAVIKGSAINNDGNRKAGYTAPSTKGQYEVITAALQKSGITPENISYVEAHGTGTSLGDPIE</sequence>
<protein>
    <submittedName>
        <fullName evidence="5">Beta-ketoacyl synthase N-terminal-like domain-containing protein</fullName>
    </submittedName>
</protein>
<name>A0ABW5MYZ9_9FLAO</name>
<dbReference type="PROSITE" id="PS00606">
    <property type="entry name" value="KS3_1"/>
    <property type="match status" value="1"/>
</dbReference>
<dbReference type="Pfam" id="PF00109">
    <property type="entry name" value="ketoacyl-synt"/>
    <property type="match status" value="1"/>
</dbReference>
<keyword evidence="3" id="KW-0808">Transferase</keyword>
<reference evidence="6" key="1">
    <citation type="journal article" date="2019" name="Int. J. Syst. Evol. Microbiol.">
        <title>The Global Catalogue of Microorganisms (GCM) 10K type strain sequencing project: providing services to taxonomists for standard genome sequencing and annotation.</title>
        <authorList>
            <consortium name="The Broad Institute Genomics Platform"/>
            <consortium name="The Broad Institute Genome Sequencing Center for Infectious Disease"/>
            <person name="Wu L."/>
            <person name="Ma J."/>
        </authorList>
    </citation>
    <scope>NUCLEOTIDE SEQUENCE [LARGE SCALE GENOMIC DNA]</scope>
    <source>
        <strain evidence="6">KCTC 52368</strain>
    </source>
</reference>
<dbReference type="SUPFAM" id="SSF53901">
    <property type="entry name" value="Thiolase-like"/>
    <property type="match status" value="1"/>
</dbReference>
<dbReference type="InterPro" id="IPR016039">
    <property type="entry name" value="Thiolase-like"/>
</dbReference>
<dbReference type="PANTHER" id="PTHR43775:SF37">
    <property type="entry name" value="SI:DKEY-61P9.11"/>
    <property type="match status" value="1"/>
</dbReference>
<keyword evidence="2" id="KW-0597">Phosphoprotein</keyword>
<dbReference type="Pfam" id="PF02801">
    <property type="entry name" value="Ketoacyl-synt_C"/>
    <property type="match status" value="1"/>
</dbReference>
<feature type="domain" description="Ketosynthase family 3 (KS3)" evidence="4">
    <location>
        <begin position="19"/>
        <end position="338"/>
    </location>
</feature>
<dbReference type="InterPro" id="IPR018201">
    <property type="entry name" value="Ketoacyl_synth_AS"/>
</dbReference>
<evidence type="ECO:0000313" key="6">
    <source>
        <dbReference type="Proteomes" id="UP001597526"/>
    </source>
</evidence>
<evidence type="ECO:0000313" key="5">
    <source>
        <dbReference type="EMBL" id="MFD2588088.1"/>
    </source>
</evidence>
<gene>
    <name evidence="5" type="ORF">ACFSQJ_14170</name>
</gene>
<keyword evidence="6" id="KW-1185">Reference proteome</keyword>
<evidence type="ECO:0000256" key="2">
    <source>
        <dbReference type="ARBA" id="ARBA00022553"/>
    </source>
</evidence>
<dbReference type="EMBL" id="JBHULB010000030">
    <property type="protein sequence ID" value="MFD2588088.1"/>
    <property type="molecule type" value="Genomic_DNA"/>
</dbReference>
<feature type="non-terminal residue" evidence="5">
    <location>
        <position position="1"/>
    </location>
</feature>
<accession>A0ABW5MYZ9</accession>
<feature type="non-terminal residue" evidence="5">
    <location>
        <position position="338"/>
    </location>
</feature>
<proteinExistence type="predicted"/>
<dbReference type="Gene3D" id="3.40.47.10">
    <property type="match status" value="1"/>
</dbReference>
<comment type="caution">
    <text evidence="5">The sequence shown here is derived from an EMBL/GenBank/DDBJ whole genome shotgun (WGS) entry which is preliminary data.</text>
</comment>
<dbReference type="SMART" id="SM00825">
    <property type="entry name" value="PKS_KS"/>
    <property type="match status" value="1"/>
</dbReference>
<dbReference type="InterPro" id="IPR014030">
    <property type="entry name" value="Ketoacyl_synth_N"/>
</dbReference>
<evidence type="ECO:0000256" key="3">
    <source>
        <dbReference type="ARBA" id="ARBA00022679"/>
    </source>
</evidence>
<dbReference type="InterPro" id="IPR020841">
    <property type="entry name" value="PKS_Beta-ketoAc_synthase_dom"/>
</dbReference>
<organism evidence="5 6">
    <name type="scientific">Croceitalea marina</name>
    <dbReference type="NCBI Taxonomy" id="1775166"/>
    <lineage>
        <taxon>Bacteria</taxon>
        <taxon>Pseudomonadati</taxon>
        <taxon>Bacteroidota</taxon>
        <taxon>Flavobacteriia</taxon>
        <taxon>Flavobacteriales</taxon>
        <taxon>Flavobacteriaceae</taxon>
        <taxon>Croceitalea</taxon>
    </lineage>
</organism>
<keyword evidence="1" id="KW-0596">Phosphopantetheine</keyword>
<dbReference type="InterPro" id="IPR014031">
    <property type="entry name" value="Ketoacyl_synth_C"/>
</dbReference>
<dbReference type="InterPro" id="IPR050091">
    <property type="entry name" value="PKS_NRPS_Biosynth_Enz"/>
</dbReference>
<evidence type="ECO:0000256" key="1">
    <source>
        <dbReference type="ARBA" id="ARBA00022450"/>
    </source>
</evidence>